<dbReference type="GO" id="GO:0005686">
    <property type="term" value="C:U2 snRNP"/>
    <property type="evidence" value="ECO:0007669"/>
    <property type="project" value="TreeGrafter"/>
</dbReference>
<dbReference type="Gene3D" id="2.60.40.2690">
    <property type="match status" value="1"/>
</dbReference>
<evidence type="ECO:0000256" key="3">
    <source>
        <dbReference type="ARBA" id="ARBA00022833"/>
    </source>
</evidence>
<evidence type="ECO:0000256" key="4">
    <source>
        <dbReference type="ARBA" id="ARBA00023242"/>
    </source>
</evidence>
<name>A0AAN6I0P5_9ASCO</name>
<protein>
    <recommendedName>
        <fullName evidence="10">Splicing factor 3A subunit 2</fullName>
    </recommendedName>
</protein>
<keyword evidence="4" id="KW-0539">Nucleus</keyword>
<dbReference type="Proteomes" id="UP000738402">
    <property type="component" value="Unassembled WGS sequence"/>
</dbReference>
<dbReference type="InterPro" id="IPR052092">
    <property type="entry name" value="SF3A2"/>
</dbReference>
<dbReference type="AlphaFoldDB" id="A0AAN6I0P5"/>
<evidence type="ECO:0000313" key="8">
    <source>
        <dbReference type="EMBL" id="KAG7727216.1"/>
    </source>
</evidence>
<reference evidence="8" key="1">
    <citation type="journal article" date="2021" name="G3 (Bethesda)">
        <title>Genomic diversity, chromosomal rearrangements, and interspecies hybridization in the ogataea polymorpha species complex.</title>
        <authorList>
            <person name="Hanson S.J."/>
            <person name="Cinneide E.O."/>
            <person name="Salzberg L.I."/>
            <person name="Wolfe K.H."/>
            <person name="McGowan J."/>
            <person name="Fitzpatrick D.A."/>
            <person name="Matlin K."/>
        </authorList>
    </citation>
    <scope>NUCLEOTIDE SEQUENCE</scope>
    <source>
        <strain evidence="8">83-405-1</strain>
    </source>
</reference>
<dbReference type="InterPro" id="IPR031781">
    <property type="entry name" value="SF3A2_dom"/>
</dbReference>
<evidence type="ECO:0000256" key="1">
    <source>
        <dbReference type="ARBA" id="ARBA00022723"/>
    </source>
</evidence>
<evidence type="ECO:0008006" key="10">
    <source>
        <dbReference type="Google" id="ProtNLM"/>
    </source>
</evidence>
<evidence type="ECO:0000259" key="7">
    <source>
        <dbReference type="Pfam" id="PF16835"/>
    </source>
</evidence>
<evidence type="ECO:0000256" key="2">
    <source>
        <dbReference type="ARBA" id="ARBA00022771"/>
    </source>
</evidence>
<evidence type="ECO:0000313" key="9">
    <source>
        <dbReference type="Proteomes" id="UP000738402"/>
    </source>
</evidence>
<gene>
    <name evidence="8" type="ORF">KL933_002925</name>
</gene>
<dbReference type="GO" id="GO:0000245">
    <property type="term" value="P:spliceosomal complex assembly"/>
    <property type="evidence" value="ECO:0007669"/>
    <property type="project" value="TreeGrafter"/>
</dbReference>
<keyword evidence="2" id="KW-0863">Zinc-finger</keyword>
<evidence type="ECO:0000259" key="6">
    <source>
        <dbReference type="Pfam" id="PF12874"/>
    </source>
</evidence>
<dbReference type="PANTHER" id="PTHR23205:SF0">
    <property type="entry name" value="SPLICING FACTOR 3A SUBUNIT 2"/>
    <property type="match status" value="1"/>
</dbReference>
<feature type="domain" description="C2H2-type" evidence="6">
    <location>
        <begin position="55"/>
        <end position="78"/>
    </location>
</feature>
<dbReference type="InterPro" id="IPR013087">
    <property type="entry name" value="Znf_C2H2_type"/>
</dbReference>
<organism evidence="8 9">
    <name type="scientific">Ogataea haglerorum</name>
    <dbReference type="NCBI Taxonomy" id="1937702"/>
    <lineage>
        <taxon>Eukaryota</taxon>
        <taxon>Fungi</taxon>
        <taxon>Dikarya</taxon>
        <taxon>Ascomycota</taxon>
        <taxon>Saccharomycotina</taxon>
        <taxon>Pichiomycetes</taxon>
        <taxon>Pichiales</taxon>
        <taxon>Pichiaceae</taxon>
        <taxon>Ogataea</taxon>
    </lineage>
</organism>
<feature type="region of interest" description="Disordered" evidence="5">
    <location>
        <begin position="1"/>
        <end position="22"/>
    </location>
</feature>
<dbReference type="Pfam" id="PF12874">
    <property type="entry name" value="zf-met"/>
    <property type="match status" value="1"/>
</dbReference>
<keyword evidence="1" id="KW-0479">Metal-binding</keyword>
<dbReference type="GO" id="GO:0071004">
    <property type="term" value="C:U2-type prespliceosome"/>
    <property type="evidence" value="ECO:0007669"/>
    <property type="project" value="TreeGrafter"/>
</dbReference>
<dbReference type="Pfam" id="PF16835">
    <property type="entry name" value="SF3A2"/>
    <property type="match status" value="1"/>
</dbReference>
<keyword evidence="3" id="KW-0862">Zinc</keyword>
<dbReference type="PANTHER" id="PTHR23205">
    <property type="entry name" value="SPLICING FACTOR 3A SUBUNIT 2"/>
    <property type="match status" value="1"/>
</dbReference>
<accession>A0AAN6I0P5</accession>
<dbReference type="GO" id="GO:0071013">
    <property type="term" value="C:catalytic step 2 spliceosome"/>
    <property type="evidence" value="ECO:0007669"/>
    <property type="project" value="TreeGrafter"/>
</dbReference>
<comment type="caution">
    <text evidence="8">The sequence shown here is derived from an EMBL/GenBank/DDBJ whole genome shotgun (WGS) entry which is preliminary data.</text>
</comment>
<feature type="domain" description="SF3A2" evidence="7">
    <location>
        <begin position="114"/>
        <end position="208"/>
    </location>
</feature>
<dbReference type="GO" id="GO:0008270">
    <property type="term" value="F:zinc ion binding"/>
    <property type="evidence" value="ECO:0007669"/>
    <property type="project" value="UniProtKB-KW"/>
</dbReference>
<proteinExistence type="predicted"/>
<dbReference type="EMBL" id="JAHLUH010000007">
    <property type="protein sequence ID" value="KAG7727216.1"/>
    <property type="molecule type" value="Genomic_DNA"/>
</dbReference>
<evidence type="ECO:0000256" key="5">
    <source>
        <dbReference type="SAM" id="MobiDB-lite"/>
    </source>
</evidence>
<dbReference type="SMART" id="SM01050">
    <property type="entry name" value="CactinC_cactus"/>
    <property type="match status" value="1"/>
</dbReference>
<sequence>MDYQNRVGSKKGSGGIAGDAETNQYRRERLRQLMLSQIDLDNDPYVFKNHLGMLECRLCLTTHLSESSYITHTHGKKHQYALMKRAELDKKPTTPEPGKVIGISAIPKRRYTKIGRPAYKVSKIRDPETFQKGLLFQIQMPEVARNVRPRYRLMSCFEQKIEPLDTKFQYLVVSGEPYENIGFKIPSTSIDMREGRIWDFWDNDTKEYFVQLFYVDSNNS</sequence>